<keyword evidence="2" id="KW-1185">Reference proteome</keyword>
<protein>
    <submittedName>
        <fullName evidence="1">Uncharacterized protein</fullName>
    </submittedName>
</protein>
<dbReference type="AlphaFoldDB" id="A0A4Y7RLA2"/>
<evidence type="ECO:0000313" key="1">
    <source>
        <dbReference type="EMBL" id="TEB09097.1"/>
    </source>
</evidence>
<organism evidence="1 2">
    <name type="scientific">Coprinellus micaceus</name>
    <name type="common">Glistening ink-cap mushroom</name>
    <name type="synonym">Coprinus micaceus</name>
    <dbReference type="NCBI Taxonomy" id="71717"/>
    <lineage>
        <taxon>Eukaryota</taxon>
        <taxon>Fungi</taxon>
        <taxon>Dikarya</taxon>
        <taxon>Basidiomycota</taxon>
        <taxon>Agaricomycotina</taxon>
        <taxon>Agaricomycetes</taxon>
        <taxon>Agaricomycetidae</taxon>
        <taxon>Agaricales</taxon>
        <taxon>Agaricineae</taxon>
        <taxon>Psathyrellaceae</taxon>
        <taxon>Coprinellus</taxon>
    </lineage>
</organism>
<gene>
    <name evidence="1" type="ORF">FA13DRAFT_1127508</name>
</gene>
<dbReference type="Proteomes" id="UP000298030">
    <property type="component" value="Unassembled WGS sequence"/>
</dbReference>
<comment type="caution">
    <text evidence="1">The sequence shown here is derived from an EMBL/GenBank/DDBJ whole genome shotgun (WGS) entry which is preliminary data.</text>
</comment>
<proteinExistence type="predicted"/>
<name>A0A4Y7RLA2_COPMI</name>
<dbReference type="EMBL" id="QPFP01000522">
    <property type="protein sequence ID" value="TEB09097.1"/>
    <property type="molecule type" value="Genomic_DNA"/>
</dbReference>
<evidence type="ECO:0000313" key="2">
    <source>
        <dbReference type="Proteomes" id="UP000298030"/>
    </source>
</evidence>
<sequence>MWRRALQMTRPSLRPFELHRESGKQYWHTSEPAVAIFTPPCELHLRGRCRRRFVLFQRMEPERAIDVIGELMEVRRSGMSEEGLESRIREEKMVGGRKEGIRSLKLYLFVPHIRQMCRSE</sequence>
<reference evidence="1 2" key="1">
    <citation type="journal article" date="2019" name="Nat. Ecol. Evol.">
        <title>Megaphylogeny resolves global patterns of mushroom evolution.</title>
        <authorList>
            <person name="Varga T."/>
            <person name="Krizsan K."/>
            <person name="Foldi C."/>
            <person name="Dima B."/>
            <person name="Sanchez-Garcia M."/>
            <person name="Sanchez-Ramirez S."/>
            <person name="Szollosi G.J."/>
            <person name="Szarkandi J.G."/>
            <person name="Papp V."/>
            <person name="Albert L."/>
            <person name="Andreopoulos W."/>
            <person name="Angelini C."/>
            <person name="Antonin V."/>
            <person name="Barry K.W."/>
            <person name="Bougher N.L."/>
            <person name="Buchanan P."/>
            <person name="Buyck B."/>
            <person name="Bense V."/>
            <person name="Catcheside P."/>
            <person name="Chovatia M."/>
            <person name="Cooper J."/>
            <person name="Damon W."/>
            <person name="Desjardin D."/>
            <person name="Finy P."/>
            <person name="Geml J."/>
            <person name="Haridas S."/>
            <person name="Hughes K."/>
            <person name="Justo A."/>
            <person name="Karasinski D."/>
            <person name="Kautmanova I."/>
            <person name="Kiss B."/>
            <person name="Kocsube S."/>
            <person name="Kotiranta H."/>
            <person name="LaButti K.M."/>
            <person name="Lechner B.E."/>
            <person name="Liimatainen K."/>
            <person name="Lipzen A."/>
            <person name="Lukacs Z."/>
            <person name="Mihaltcheva S."/>
            <person name="Morgado L.N."/>
            <person name="Niskanen T."/>
            <person name="Noordeloos M.E."/>
            <person name="Ohm R.A."/>
            <person name="Ortiz-Santana B."/>
            <person name="Ovrebo C."/>
            <person name="Racz N."/>
            <person name="Riley R."/>
            <person name="Savchenko A."/>
            <person name="Shiryaev A."/>
            <person name="Soop K."/>
            <person name="Spirin V."/>
            <person name="Szebenyi C."/>
            <person name="Tomsovsky M."/>
            <person name="Tulloss R.E."/>
            <person name="Uehling J."/>
            <person name="Grigoriev I.V."/>
            <person name="Vagvolgyi C."/>
            <person name="Papp T."/>
            <person name="Martin F.M."/>
            <person name="Miettinen O."/>
            <person name="Hibbett D.S."/>
            <person name="Nagy L.G."/>
        </authorList>
    </citation>
    <scope>NUCLEOTIDE SEQUENCE [LARGE SCALE GENOMIC DNA]</scope>
    <source>
        <strain evidence="1 2">FP101781</strain>
    </source>
</reference>
<accession>A0A4Y7RLA2</accession>